<evidence type="ECO:0000313" key="1">
    <source>
        <dbReference type="EMBL" id="KAK3390627.1"/>
    </source>
</evidence>
<protein>
    <submittedName>
        <fullName evidence="1">Uncharacterized protein</fullName>
    </submittedName>
</protein>
<dbReference type="Proteomes" id="UP001285441">
    <property type="component" value="Unassembled WGS sequence"/>
</dbReference>
<reference evidence="1" key="1">
    <citation type="journal article" date="2023" name="Mol. Phylogenet. Evol.">
        <title>Genome-scale phylogeny and comparative genomics of the fungal order Sordariales.</title>
        <authorList>
            <person name="Hensen N."/>
            <person name="Bonometti L."/>
            <person name="Westerberg I."/>
            <person name="Brannstrom I.O."/>
            <person name="Guillou S."/>
            <person name="Cros-Aarteil S."/>
            <person name="Calhoun S."/>
            <person name="Haridas S."/>
            <person name="Kuo A."/>
            <person name="Mondo S."/>
            <person name="Pangilinan J."/>
            <person name="Riley R."/>
            <person name="LaButti K."/>
            <person name="Andreopoulos B."/>
            <person name="Lipzen A."/>
            <person name="Chen C."/>
            <person name="Yan M."/>
            <person name="Daum C."/>
            <person name="Ng V."/>
            <person name="Clum A."/>
            <person name="Steindorff A."/>
            <person name="Ohm R.A."/>
            <person name="Martin F."/>
            <person name="Silar P."/>
            <person name="Natvig D.O."/>
            <person name="Lalanne C."/>
            <person name="Gautier V."/>
            <person name="Ament-Velasquez S.L."/>
            <person name="Kruys A."/>
            <person name="Hutchinson M.I."/>
            <person name="Powell A.J."/>
            <person name="Barry K."/>
            <person name="Miller A.N."/>
            <person name="Grigoriev I.V."/>
            <person name="Debuchy R."/>
            <person name="Gladieux P."/>
            <person name="Hiltunen Thoren M."/>
            <person name="Johannesson H."/>
        </authorList>
    </citation>
    <scope>NUCLEOTIDE SEQUENCE</scope>
    <source>
        <strain evidence="1">CBS 232.78</strain>
    </source>
</reference>
<name>A0AAE0NZN4_9PEZI</name>
<accession>A0AAE0NZN4</accession>
<proteinExistence type="predicted"/>
<dbReference type="AlphaFoldDB" id="A0AAE0NZN4"/>
<reference evidence="1" key="2">
    <citation type="submission" date="2023-06" db="EMBL/GenBank/DDBJ databases">
        <authorList>
            <consortium name="Lawrence Berkeley National Laboratory"/>
            <person name="Haridas S."/>
            <person name="Hensen N."/>
            <person name="Bonometti L."/>
            <person name="Westerberg I."/>
            <person name="Brannstrom I.O."/>
            <person name="Guillou S."/>
            <person name="Cros-Aarteil S."/>
            <person name="Calhoun S."/>
            <person name="Kuo A."/>
            <person name="Mondo S."/>
            <person name="Pangilinan J."/>
            <person name="Riley R."/>
            <person name="LaButti K."/>
            <person name="Andreopoulos B."/>
            <person name="Lipzen A."/>
            <person name="Chen C."/>
            <person name="Yanf M."/>
            <person name="Daum C."/>
            <person name="Ng V."/>
            <person name="Clum A."/>
            <person name="Steindorff A."/>
            <person name="Ohm R."/>
            <person name="Martin F."/>
            <person name="Silar P."/>
            <person name="Natvig D."/>
            <person name="Lalanne C."/>
            <person name="Gautier V."/>
            <person name="Ament-velasquez S.L."/>
            <person name="Kruys A."/>
            <person name="Hutchinson M.I."/>
            <person name="Powell A.J."/>
            <person name="Barry K."/>
            <person name="Miller A.N."/>
            <person name="Grigoriev I.V."/>
            <person name="Debuchy R."/>
            <person name="Gladieux P."/>
            <person name="Thoren M.H."/>
            <person name="Johannesson H."/>
        </authorList>
    </citation>
    <scope>NUCLEOTIDE SEQUENCE</scope>
    <source>
        <strain evidence="1">CBS 232.78</strain>
    </source>
</reference>
<keyword evidence="2" id="KW-1185">Reference proteome</keyword>
<organism evidence="1 2">
    <name type="scientific">Podospora didyma</name>
    <dbReference type="NCBI Taxonomy" id="330526"/>
    <lineage>
        <taxon>Eukaryota</taxon>
        <taxon>Fungi</taxon>
        <taxon>Dikarya</taxon>
        <taxon>Ascomycota</taxon>
        <taxon>Pezizomycotina</taxon>
        <taxon>Sordariomycetes</taxon>
        <taxon>Sordariomycetidae</taxon>
        <taxon>Sordariales</taxon>
        <taxon>Podosporaceae</taxon>
        <taxon>Podospora</taxon>
    </lineage>
</organism>
<dbReference type="EMBL" id="JAULSW010000002">
    <property type="protein sequence ID" value="KAK3390627.1"/>
    <property type="molecule type" value="Genomic_DNA"/>
</dbReference>
<comment type="caution">
    <text evidence="1">The sequence shown here is derived from an EMBL/GenBank/DDBJ whole genome shotgun (WGS) entry which is preliminary data.</text>
</comment>
<gene>
    <name evidence="1" type="ORF">B0H63DRAFT_446727</name>
</gene>
<evidence type="ECO:0000313" key="2">
    <source>
        <dbReference type="Proteomes" id="UP001285441"/>
    </source>
</evidence>
<sequence length="170" mass="18658">MPGPVESGHELLVDLFDGDALGAPITVKWQQNFVARQSTYYRVDAYNTATDETVPFFIAAEYYKSSTSSNPNHISKVGTLLPGEGYKLKVNDKLQYGQKNAEGENRFIVFHDKERKPYQHRFIETAVLSALAKSGEEAAGKVLTGFGLSGAASAVVDTVKAYVGDYLHTF</sequence>